<keyword evidence="6" id="KW-0808">Transferase</keyword>
<dbReference type="GO" id="GO:0009190">
    <property type="term" value="P:cyclic nucleotide biosynthetic process"/>
    <property type="evidence" value="ECO:0007669"/>
    <property type="project" value="InterPro"/>
</dbReference>
<evidence type="ECO:0000256" key="10">
    <source>
        <dbReference type="ARBA" id="ARBA00023136"/>
    </source>
</evidence>
<dbReference type="EMBL" id="JALJOS010000007">
    <property type="protein sequence ID" value="KAK9836885.1"/>
    <property type="molecule type" value="Genomic_DNA"/>
</dbReference>
<evidence type="ECO:0000313" key="18">
    <source>
        <dbReference type="Proteomes" id="UP001438707"/>
    </source>
</evidence>
<keyword evidence="5 11" id="KW-0597">Phosphoprotein</keyword>
<evidence type="ECO:0000256" key="2">
    <source>
        <dbReference type="ARBA" id="ARBA00004141"/>
    </source>
</evidence>
<feature type="region of interest" description="Disordered" evidence="12">
    <location>
        <begin position="448"/>
        <end position="476"/>
    </location>
</feature>
<evidence type="ECO:0000256" key="6">
    <source>
        <dbReference type="ARBA" id="ARBA00022679"/>
    </source>
</evidence>
<dbReference type="Pfam" id="PF00211">
    <property type="entry name" value="Guanylate_cyc"/>
    <property type="match status" value="1"/>
</dbReference>
<dbReference type="SUPFAM" id="SSF81321">
    <property type="entry name" value="Family A G protein-coupled receptor-like"/>
    <property type="match status" value="1"/>
</dbReference>
<dbReference type="PROSITE" id="PS50109">
    <property type="entry name" value="HIS_KIN"/>
    <property type="match status" value="1"/>
</dbReference>
<comment type="similarity">
    <text evidence="3">Belongs to the archaeal/bacterial/fungal opsin family.</text>
</comment>
<dbReference type="InterPro" id="IPR004358">
    <property type="entry name" value="Sig_transdc_His_kin-like_C"/>
</dbReference>
<dbReference type="EC" id="2.7.13.3" evidence="4"/>
<dbReference type="Pfam" id="PF00512">
    <property type="entry name" value="HisKA"/>
    <property type="match status" value="1"/>
</dbReference>
<evidence type="ECO:0000313" key="17">
    <source>
        <dbReference type="EMBL" id="KAK9836885.1"/>
    </source>
</evidence>
<dbReference type="Gene3D" id="1.10.287.130">
    <property type="match status" value="1"/>
</dbReference>
<dbReference type="SMART" id="SM00387">
    <property type="entry name" value="HATPase_c"/>
    <property type="match status" value="1"/>
</dbReference>
<evidence type="ECO:0000256" key="13">
    <source>
        <dbReference type="SAM" id="Phobius"/>
    </source>
</evidence>
<dbReference type="PROSITE" id="PS50110">
    <property type="entry name" value="RESPONSE_REGULATORY"/>
    <property type="match status" value="1"/>
</dbReference>
<dbReference type="SUPFAM" id="SSF55073">
    <property type="entry name" value="Nucleotide cyclase"/>
    <property type="match status" value="1"/>
</dbReference>
<organism evidence="17 18">
    <name type="scientific">Apatococcus lobatus</name>
    <dbReference type="NCBI Taxonomy" id="904363"/>
    <lineage>
        <taxon>Eukaryota</taxon>
        <taxon>Viridiplantae</taxon>
        <taxon>Chlorophyta</taxon>
        <taxon>core chlorophytes</taxon>
        <taxon>Trebouxiophyceae</taxon>
        <taxon>Chlorellales</taxon>
        <taxon>Chlorellaceae</taxon>
        <taxon>Apatococcus</taxon>
    </lineage>
</organism>
<dbReference type="FunFam" id="3.30.565.10:FF:000010">
    <property type="entry name" value="Sensor histidine kinase RcsC"/>
    <property type="match status" value="1"/>
</dbReference>
<dbReference type="InterPro" id="IPR029787">
    <property type="entry name" value="Nucleotide_cyclase"/>
</dbReference>
<dbReference type="PRINTS" id="PR00344">
    <property type="entry name" value="BCTRLSENSOR"/>
</dbReference>
<comment type="subcellular location">
    <subcellularLocation>
        <location evidence="2">Membrane</location>
        <topology evidence="2">Multi-pass membrane protein</topology>
    </subcellularLocation>
</comment>
<dbReference type="SMART" id="SM00448">
    <property type="entry name" value="REC"/>
    <property type="match status" value="1"/>
</dbReference>
<evidence type="ECO:0000259" key="15">
    <source>
        <dbReference type="PROSITE" id="PS50110"/>
    </source>
</evidence>
<comment type="caution">
    <text evidence="17">The sequence shown here is derived from an EMBL/GenBank/DDBJ whole genome shotgun (WGS) entry which is preliminary data.</text>
</comment>
<proteinExistence type="inferred from homology"/>
<evidence type="ECO:0000256" key="7">
    <source>
        <dbReference type="ARBA" id="ARBA00022692"/>
    </source>
</evidence>
<feature type="compositionally biased region" description="Basic and acidic residues" evidence="12">
    <location>
        <begin position="1064"/>
        <end position="1082"/>
    </location>
</feature>
<evidence type="ECO:0000259" key="16">
    <source>
        <dbReference type="PROSITE" id="PS50125"/>
    </source>
</evidence>
<dbReference type="CDD" id="cd16922">
    <property type="entry name" value="HATPase_EvgS-ArcB-TorS-like"/>
    <property type="match status" value="1"/>
</dbReference>
<dbReference type="InterPro" id="IPR001054">
    <property type="entry name" value="A/G_cyclase"/>
</dbReference>
<feature type="modified residue" description="4-aspartylphosphate" evidence="11">
    <location>
        <position position="588"/>
    </location>
</feature>
<feature type="domain" description="Guanylate cyclase" evidence="16">
    <location>
        <begin position="709"/>
        <end position="841"/>
    </location>
</feature>
<comment type="catalytic activity">
    <reaction evidence="1">
        <text>ATP + protein L-histidine = ADP + protein N-phospho-L-histidine.</text>
        <dbReference type="EC" id="2.7.13.3"/>
    </reaction>
</comment>
<dbReference type="Pfam" id="PF01036">
    <property type="entry name" value="Bac_rhodopsin"/>
    <property type="match status" value="1"/>
</dbReference>
<dbReference type="Pfam" id="PF00072">
    <property type="entry name" value="Response_reg"/>
    <property type="match status" value="1"/>
</dbReference>
<dbReference type="InterPro" id="IPR011006">
    <property type="entry name" value="CheY-like_superfamily"/>
</dbReference>
<dbReference type="InterPro" id="IPR001425">
    <property type="entry name" value="Arc/bac/fun_rhodopsins"/>
</dbReference>
<dbReference type="SUPFAM" id="SSF55874">
    <property type="entry name" value="ATPase domain of HSP90 chaperone/DNA topoisomerase II/histidine kinase"/>
    <property type="match status" value="1"/>
</dbReference>
<feature type="compositionally biased region" description="Acidic residues" evidence="12">
    <location>
        <begin position="1118"/>
        <end position="1127"/>
    </location>
</feature>
<feature type="domain" description="Response regulatory" evidence="15">
    <location>
        <begin position="537"/>
        <end position="655"/>
    </location>
</feature>
<evidence type="ECO:0000256" key="3">
    <source>
        <dbReference type="ARBA" id="ARBA00008130"/>
    </source>
</evidence>
<evidence type="ECO:0000256" key="1">
    <source>
        <dbReference type="ARBA" id="ARBA00000085"/>
    </source>
</evidence>
<protein>
    <recommendedName>
        <fullName evidence="4">histidine kinase</fullName>
        <ecNumber evidence="4">2.7.13.3</ecNumber>
    </recommendedName>
</protein>
<dbReference type="GO" id="GO:0005886">
    <property type="term" value="C:plasma membrane"/>
    <property type="evidence" value="ECO:0007669"/>
    <property type="project" value="TreeGrafter"/>
</dbReference>
<dbReference type="GO" id="GO:0009927">
    <property type="term" value="F:histidine phosphotransfer kinase activity"/>
    <property type="evidence" value="ECO:0007669"/>
    <property type="project" value="TreeGrafter"/>
</dbReference>
<dbReference type="InterPro" id="IPR001789">
    <property type="entry name" value="Sig_transdc_resp-reg_receiver"/>
</dbReference>
<keyword evidence="10 13" id="KW-0472">Membrane</keyword>
<evidence type="ECO:0000259" key="14">
    <source>
        <dbReference type="PROSITE" id="PS50109"/>
    </source>
</evidence>
<feature type="region of interest" description="Disordered" evidence="12">
    <location>
        <begin position="1110"/>
        <end position="1129"/>
    </location>
</feature>
<dbReference type="InterPro" id="IPR005467">
    <property type="entry name" value="His_kinase_dom"/>
</dbReference>
<dbReference type="Gene3D" id="3.40.50.2300">
    <property type="match status" value="1"/>
</dbReference>
<keyword evidence="18" id="KW-1185">Reference proteome</keyword>
<keyword evidence="7 13" id="KW-0812">Transmembrane</keyword>
<feature type="transmembrane region" description="Helical" evidence="13">
    <location>
        <begin position="129"/>
        <end position="151"/>
    </location>
</feature>
<gene>
    <name evidence="17" type="ORF">WJX74_010424</name>
</gene>
<dbReference type="PROSITE" id="PS50125">
    <property type="entry name" value="GUANYLATE_CYCLASE_2"/>
    <property type="match status" value="1"/>
</dbReference>
<name>A0AAW1RTA8_9CHLO</name>
<evidence type="ECO:0000256" key="11">
    <source>
        <dbReference type="PROSITE-ProRule" id="PRU00169"/>
    </source>
</evidence>
<dbReference type="Pfam" id="PF02518">
    <property type="entry name" value="HATPase_c"/>
    <property type="match status" value="1"/>
</dbReference>
<dbReference type="SUPFAM" id="SSF47384">
    <property type="entry name" value="Homodimeric domain of signal transducing histidine kinase"/>
    <property type="match status" value="1"/>
</dbReference>
<keyword evidence="8" id="KW-0418">Kinase</keyword>
<reference evidence="17 18" key="1">
    <citation type="journal article" date="2024" name="Nat. Commun.">
        <title>Phylogenomics reveals the evolutionary origins of lichenization in chlorophyte algae.</title>
        <authorList>
            <person name="Puginier C."/>
            <person name="Libourel C."/>
            <person name="Otte J."/>
            <person name="Skaloud P."/>
            <person name="Haon M."/>
            <person name="Grisel S."/>
            <person name="Petersen M."/>
            <person name="Berrin J.G."/>
            <person name="Delaux P.M."/>
            <person name="Dal Grande F."/>
            <person name="Keller J."/>
        </authorList>
    </citation>
    <scope>NUCLEOTIDE SEQUENCE [LARGE SCALE GENOMIC DNA]</scope>
    <source>
        <strain evidence="17 18">SAG 2145</strain>
    </source>
</reference>
<evidence type="ECO:0000256" key="9">
    <source>
        <dbReference type="ARBA" id="ARBA00022989"/>
    </source>
</evidence>
<evidence type="ECO:0000256" key="8">
    <source>
        <dbReference type="ARBA" id="ARBA00022777"/>
    </source>
</evidence>
<feature type="region of interest" description="Disordered" evidence="12">
    <location>
        <begin position="1021"/>
        <end position="1103"/>
    </location>
</feature>
<dbReference type="AlphaFoldDB" id="A0AAW1RTA8"/>
<dbReference type="CDD" id="cd07302">
    <property type="entry name" value="CHD"/>
    <property type="match status" value="1"/>
</dbReference>
<dbReference type="Gene3D" id="3.30.70.1230">
    <property type="entry name" value="Nucleotide cyclase"/>
    <property type="match status" value="1"/>
</dbReference>
<keyword evidence="9 13" id="KW-1133">Transmembrane helix</keyword>
<dbReference type="PANTHER" id="PTHR43047">
    <property type="entry name" value="TWO-COMPONENT HISTIDINE PROTEIN KINASE"/>
    <property type="match status" value="1"/>
</dbReference>
<feature type="transmembrane region" description="Helical" evidence="13">
    <location>
        <begin position="54"/>
        <end position="75"/>
    </location>
</feature>
<sequence length="1156" mass="125708">MRFAHWAATTALIVYLVSRLTDFTARRTTTVCLAQAGVILFGFLGFLSPPAYQWYFFPCAFALFSYVIFSLWCMASSALKIRDLGGELFQLPSNRLKAFLITAIGSWILFPGTIFAGRAGLLDAATTEIILVYANFAAKALLSSGAMYGGFMTLQKRREIAAMAKEHDARVHLVRTLQDTVREKDELMSVVSHELRAPLNSVIGLSEAMIAGNCGQLSEKVQSFVSTIHNSSCLLVNMINDILDMASFKHGKLTIRHEKVNVGTIIKQVLDTMGYMAKEGVHLVKRAGTEATPEIIGDSGRITQILVNLVANALKFTEKGTVTVGAEQCLELDHICLTVKDTGIGIPADKHVKIFQAFEQADMSTTRKFGGTGLGLHITKVLVEAHEGTIRVVSEPGTGATFIVTLPINQAGDGRHHSLPKVAAGTFSLKRFSSMKPMPSSLKVLYEEDDQEAENNAAEQIPAHGLGPSGDTTASDTKVRTDYAVGFSSDDVKHSSAPVPDGWPAAVNADPEGAPEVRLSHTALGRPTHGQHYGNRLALIIDDDEVARLVVQQCVEPLGYKMAAFGDPVAALTWVEQQQFLPDIVFLDYMMPSMSGITFCIKLREMVPRSIVPVIMISAKTDEDSIVQSLSAGCNDFISKPVRREELTARIDIHTAAKDDGSWVKGLVTGSTNQDTEAMQLLQAILPEKIINKIQNGQKFIAETHKHVIVLFSDIVGFTTLSSTMPTSEIFMMLSNMFSAFDRLVDRFGIYKVETIGDSYMAVVGHDEDASKLKFGRPVDRMLQMASAMLDVVNDLTMLDGSKVKIRIGIHSGSAFAGVISMKCPRYCFVGDSVNTASRMESNGFPMTVHVSEAFVNDMRDPSMFVPCGARLIKGKGDMMTYLAKLGQWEKGLESVKSIGETSITVLHASSEAPPSIPHGAQRDEEKLANEVVRLASELQVAKLELAGQKGENAELQGLVGSLEAQLKLAQAHLAEEQASRGCAQLALTQQEMQLKTAMDSFRMKDSLCNQLQQQLQLLSDDQHQQAGKRVPHAQRSHAYPGPHAGRNHSAAVAISEDDEEEAIHEHISAEPSHARPKDAGHKQRHAGHRHADGKKGRRHSARHAPLLALQAARPAQNDDDDEEAASDLEMASSGVTVCVRGLGSRGAKLKLDLTG</sequence>
<dbReference type="Gene3D" id="3.30.565.10">
    <property type="entry name" value="Histidine kinase-like ATPase, C-terminal domain"/>
    <property type="match status" value="1"/>
</dbReference>
<feature type="transmembrane region" description="Helical" evidence="13">
    <location>
        <begin position="30"/>
        <end position="48"/>
    </location>
</feature>
<feature type="transmembrane region" description="Helical" evidence="13">
    <location>
        <begin position="96"/>
        <end position="117"/>
    </location>
</feature>
<evidence type="ECO:0000256" key="4">
    <source>
        <dbReference type="ARBA" id="ARBA00012438"/>
    </source>
</evidence>
<dbReference type="SUPFAM" id="SSF52172">
    <property type="entry name" value="CheY-like"/>
    <property type="match status" value="1"/>
</dbReference>
<dbReference type="Gene3D" id="1.20.1070.10">
    <property type="entry name" value="Rhodopsin 7-helix transmembrane proteins"/>
    <property type="match status" value="1"/>
</dbReference>
<dbReference type="PANTHER" id="PTHR43047:SF72">
    <property type="entry name" value="OSMOSENSING HISTIDINE PROTEIN KINASE SLN1"/>
    <property type="match status" value="1"/>
</dbReference>
<accession>A0AAW1RTA8</accession>
<dbReference type="InterPro" id="IPR036097">
    <property type="entry name" value="HisK_dim/P_sf"/>
</dbReference>
<dbReference type="InterPro" id="IPR003594">
    <property type="entry name" value="HATPase_dom"/>
</dbReference>
<evidence type="ECO:0000256" key="12">
    <source>
        <dbReference type="SAM" id="MobiDB-lite"/>
    </source>
</evidence>
<dbReference type="GO" id="GO:0000155">
    <property type="term" value="F:phosphorelay sensor kinase activity"/>
    <property type="evidence" value="ECO:0007669"/>
    <property type="project" value="InterPro"/>
</dbReference>
<dbReference type="InterPro" id="IPR003661">
    <property type="entry name" value="HisK_dim/P_dom"/>
</dbReference>
<dbReference type="SMART" id="SM00388">
    <property type="entry name" value="HisKA"/>
    <property type="match status" value="1"/>
</dbReference>
<dbReference type="SMART" id="SM00044">
    <property type="entry name" value="CYCc"/>
    <property type="match status" value="1"/>
</dbReference>
<evidence type="ECO:0000256" key="5">
    <source>
        <dbReference type="ARBA" id="ARBA00022553"/>
    </source>
</evidence>
<feature type="domain" description="Histidine kinase" evidence="14">
    <location>
        <begin position="190"/>
        <end position="410"/>
    </location>
</feature>
<dbReference type="Proteomes" id="UP001438707">
    <property type="component" value="Unassembled WGS sequence"/>
</dbReference>
<dbReference type="InterPro" id="IPR036890">
    <property type="entry name" value="HATPase_C_sf"/>
</dbReference>
<dbReference type="CDD" id="cd00082">
    <property type="entry name" value="HisKA"/>
    <property type="match status" value="1"/>
</dbReference>